<protein>
    <recommendedName>
        <fullName evidence="3">Gfo/Idh/MocA-like oxidoreductase C-terminal domain-containing protein</fullName>
    </recommendedName>
</protein>
<dbReference type="RefSeq" id="WP_286278273.1">
    <property type="nucleotide sequence ID" value="NZ_AP027731.1"/>
</dbReference>
<evidence type="ECO:0000313" key="1">
    <source>
        <dbReference type="EMBL" id="BDZ44860.1"/>
    </source>
</evidence>
<keyword evidence="2" id="KW-1185">Reference proteome</keyword>
<evidence type="ECO:0008006" key="3">
    <source>
        <dbReference type="Google" id="ProtNLM"/>
    </source>
</evidence>
<accession>A0ABN6XIY5</accession>
<organism evidence="1 2">
    <name type="scientific">Naasia aerilata</name>
    <dbReference type="NCBI Taxonomy" id="1162966"/>
    <lineage>
        <taxon>Bacteria</taxon>
        <taxon>Bacillati</taxon>
        <taxon>Actinomycetota</taxon>
        <taxon>Actinomycetes</taxon>
        <taxon>Micrococcales</taxon>
        <taxon>Microbacteriaceae</taxon>
        <taxon>Naasia</taxon>
    </lineage>
</organism>
<proteinExistence type="predicted"/>
<dbReference type="Gene3D" id="3.30.360.10">
    <property type="entry name" value="Dihydrodipicolinate Reductase, domain 2"/>
    <property type="match status" value="1"/>
</dbReference>
<reference evidence="2" key="1">
    <citation type="journal article" date="2019" name="Int. J. Syst. Evol. Microbiol.">
        <title>The Global Catalogue of Microorganisms (GCM) 10K type strain sequencing project: providing services to taxonomists for standard genome sequencing and annotation.</title>
        <authorList>
            <consortium name="The Broad Institute Genomics Platform"/>
            <consortium name="The Broad Institute Genome Sequencing Center for Infectious Disease"/>
            <person name="Wu L."/>
            <person name="Ma J."/>
        </authorList>
    </citation>
    <scope>NUCLEOTIDE SEQUENCE [LARGE SCALE GENOMIC DNA]</scope>
    <source>
        <strain evidence="2">NBRC 108725</strain>
    </source>
</reference>
<sequence>MVGYMKQYDPAVERARQILADVDDIRTVDVDVLHPTGYSQLEFAHVLGASDVPADRIAELRAEDDRLRLSALGDVEDPLWRLYSGTLLSSVAHDLSILRFLTGPPATVELADVWRRAPAHQVHVTGRDTPALGVQPPSVRVAGRLGDEARYLLNWHYLHDYPAYRETVRVVWGAGSLELQFPSPYLLHAPTVLTLHRPSGDDAERLEFRSIAEAFERQLEAFADMAWNGTPPRTGFAGAADDLRVCQEIVRRHLAATGVPAGGELSERASA</sequence>
<gene>
    <name evidence="1" type="ORF">GCM10025866_07690</name>
</gene>
<dbReference type="EMBL" id="AP027731">
    <property type="protein sequence ID" value="BDZ44860.1"/>
    <property type="molecule type" value="Genomic_DNA"/>
</dbReference>
<evidence type="ECO:0000313" key="2">
    <source>
        <dbReference type="Proteomes" id="UP001321498"/>
    </source>
</evidence>
<name>A0ABN6XIY5_9MICO</name>
<dbReference type="Proteomes" id="UP001321498">
    <property type="component" value="Chromosome"/>
</dbReference>